<dbReference type="Pfam" id="PF11927">
    <property type="entry name" value="HODM_asu-like"/>
    <property type="match status" value="1"/>
</dbReference>
<dbReference type="RefSeq" id="WP_330646891.1">
    <property type="nucleotide sequence ID" value="NZ_CP135444.1"/>
</dbReference>
<dbReference type="EMBL" id="CP135444">
    <property type="protein sequence ID" value="WRY35149.1"/>
    <property type="molecule type" value="Genomic_DNA"/>
</dbReference>
<organism evidence="1 2">
    <name type="scientific">Thioclava litoralis</name>
    <dbReference type="NCBI Taxonomy" id="3076557"/>
    <lineage>
        <taxon>Bacteria</taxon>
        <taxon>Pseudomonadati</taxon>
        <taxon>Pseudomonadota</taxon>
        <taxon>Alphaproteobacteria</taxon>
        <taxon>Rhodobacterales</taxon>
        <taxon>Paracoccaceae</taxon>
        <taxon>Thioclava</taxon>
    </lineage>
</organism>
<evidence type="ECO:0000313" key="2">
    <source>
        <dbReference type="Proteomes" id="UP001623290"/>
    </source>
</evidence>
<accession>A0ABZ1E264</accession>
<name>A0ABZ1E264_9RHOB</name>
<sequence>MTLRFNDETFRGDYTFYNSPQAIRRFPFPFDQDSYMYSVNIEQHPGGPTGTPFEFAFDVDEHYVSEMRDREITLAQDPLRCQSLPHMELAGWDLLECIMQAKARDYPELFTLNRDGDRWHWINRPLGIEQRFTFLEAATLPYGPMEYITRQAQGDFALLHEREGNLWMDAGMITSQADWSLDFDIGMNFFEWHAPVPKAGEMGVFTKALKFLLAVQQGQSYRRLNWTMTVNPRLDTSPENYPHWGPEKRTLTAENVGRKQFLRVELQSFLRLPRSNALVFPIRCYLLSLEDICTQPKWARRLHRVLRDLDPALAEYKGFAVNRDLIVDYLARFDDGAETSAGIFPDTLPVPPTPS</sequence>
<proteinExistence type="predicted"/>
<keyword evidence="1" id="KW-0614">Plasmid</keyword>
<geneLocation type="plasmid" evidence="1 2">
    <name>unnamed1</name>
</geneLocation>
<evidence type="ECO:0000313" key="1">
    <source>
        <dbReference type="EMBL" id="WRY35149.1"/>
    </source>
</evidence>
<gene>
    <name evidence="1" type="ORF">RPE78_15020</name>
</gene>
<dbReference type="InterPro" id="IPR021848">
    <property type="entry name" value="HODM_asu-like"/>
</dbReference>
<dbReference type="Proteomes" id="UP001623290">
    <property type="component" value="Plasmid unnamed1"/>
</dbReference>
<protein>
    <submittedName>
        <fullName evidence="1">DUF3445 domain-containing protein</fullName>
    </submittedName>
</protein>
<reference evidence="1 2" key="1">
    <citation type="submission" date="2023-09" db="EMBL/GenBank/DDBJ databases">
        <title>Thioclava shenzhenensis sp. nov., a multidrug resistant bacteria-antagonizing species isolated from coastal seawater.</title>
        <authorList>
            <person name="Long M."/>
        </authorList>
    </citation>
    <scope>NUCLEOTIDE SEQUENCE [LARGE SCALE GENOMIC DNA]</scope>
    <source>
        <strain evidence="1 2">FTW29</strain>
        <plasmid evidence="1 2">unnamed1</plasmid>
    </source>
</reference>
<keyword evidence="2" id="KW-1185">Reference proteome</keyword>